<accession>A0A1W6MZ15</accession>
<sequence length="83" mass="9197">MENWYCDKIVAGPWPFLLLLIPVAGAYFYGRGKRKLAWILIGAWIAIQIPMSFANNFMVNCQGDAPMPGEVAPESEEAPPQGK</sequence>
<dbReference type="RefSeq" id="WP_085772920.1">
    <property type="nucleotide sequence ID" value="NZ_AP027149.1"/>
</dbReference>
<feature type="transmembrane region" description="Helical" evidence="1">
    <location>
        <begin position="36"/>
        <end position="54"/>
    </location>
</feature>
<keyword evidence="3" id="KW-1185">Reference proteome</keyword>
<keyword evidence="1" id="KW-0472">Membrane</keyword>
<dbReference type="OrthoDB" id="8451634at2"/>
<keyword evidence="1" id="KW-0812">Transmembrane</keyword>
<evidence type="ECO:0000313" key="2">
    <source>
        <dbReference type="EMBL" id="ARN82786.1"/>
    </source>
</evidence>
<organism evidence="2 3">
    <name type="scientific">Methylocystis bryophila</name>
    <dbReference type="NCBI Taxonomy" id="655015"/>
    <lineage>
        <taxon>Bacteria</taxon>
        <taxon>Pseudomonadati</taxon>
        <taxon>Pseudomonadota</taxon>
        <taxon>Alphaproteobacteria</taxon>
        <taxon>Hyphomicrobiales</taxon>
        <taxon>Methylocystaceae</taxon>
        <taxon>Methylocystis</taxon>
    </lineage>
</organism>
<evidence type="ECO:0000313" key="3">
    <source>
        <dbReference type="Proteomes" id="UP000193978"/>
    </source>
</evidence>
<dbReference type="STRING" id="655015.B1812_18710"/>
<gene>
    <name evidence="2" type="ORF">B1812_18710</name>
</gene>
<dbReference type="EMBL" id="CP019948">
    <property type="protein sequence ID" value="ARN82786.1"/>
    <property type="molecule type" value="Genomic_DNA"/>
</dbReference>
<protein>
    <submittedName>
        <fullName evidence="2">Uncharacterized protein</fullName>
    </submittedName>
</protein>
<keyword evidence="1" id="KW-1133">Transmembrane helix</keyword>
<reference evidence="2 3" key="1">
    <citation type="submission" date="2017-02" db="EMBL/GenBank/DDBJ databases">
        <authorList>
            <person name="Peterson S.W."/>
        </authorList>
    </citation>
    <scope>NUCLEOTIDE SEQUENCE [LARGE SCALE GENOMIC DNA]</scope>
    <source>
        <strain evidence="2 3">S285</strain>
    </source>
</reference>
<proteinExistence type="predicted"/>
<evidence type="ECO:0000256" key="1">
    <source>
        <dbReference type="SAM" id="Phobius"/>
    </source>
</evidence>
<dbReference type="AlphaFoldDB" id="A0A1W6MZ15"/>
<feature type="transmembrane region" description="Helical" evidence="1">
    <location>
        <begin position="12"/>
        <end position="29"/>
    </location>
</feature>
<dbReference type="KEGG" id="mbry:B1812_18710"/>
<name>A0A1W6MZ15_9HYPH</name>
<dbReference type="Proteomes" id="UP000193978">
    <property type="component" value="Chromosome"/>
</dbReference>